<evidence type="ECO:0000256" key="1">
    <source>
        <dbReference type="ARBA" id="ARBA00007787"/>
    </source>
</evidence>
<sequence length="86" mass="9474">MISIKLLTSPTCPYCPRAREVVKKLTEEDGNVIALELSVTTDEGLKEALKFGISGVPAIIINDADVILGVPKLSDLKRLVEKYRYN</sequence>
<dbReference type="PROSITE" id="PS51354">
    <property type="entry name" value="GLUTAREDOXIN_2"/>
    <property type="match status" value="1"/>
</dbReference>
<evidence type="ECO:0000313" key="4">
    <source>
        <dbReference type="EMBL" id="AIY90742.1"/>
    </source>
</evidence>
<keyword evidence="2" id="KW-0813">Transport</keyword>
<reference evidence="4 5" key="1">
    <citation type="journal article" date="2015" name="Appl. Environ. Microbiol.">
        <title>The Geoglobus acetivorans genome: Fe(III) reduction, acetate utilization, autotrophic growth, and degradation of aromatic compounds in a hyperthermophilic archaeon.</title>
        <authorList>
            <person name="Mardanov A.V."/>
            <person name="Slododkina G.B."/>
            <person name="Slobodkin A.I."/>
            <person name="Beletsky A.V."/>
            <person name="Gavrilov S.N."/>
            <person name="Kublanov I.V."/>
            <person name="Bonch-Osmolovskaya E.A."/>
            <person name="Skryabin K.G."/>
            <person name="Ravin N.V."/>
        </authorList>
    </citation>
    <scope>NUCLEOTIDE SEQUENCE [LARGE SCALE GENOMIC DNA]</scope>
    <source>
        <strain evidence="4 5">SBH6</strain>
    </source>
</reference>
<dbReference type="AlphaFoldDB" id="A0A0A7GIG2"/>
<evidence type="ECO:0000259" key="3">
    <source>
        <dbReference type="Pfam" id="PF13192"/>
    </source>
</evidence>
<dbReference type="InterPro" id="IPR036249">
    <property type="entry name" value="Thioredoxin-like_sf"/>
</dbReference>
<dbReference type="GeneID" id="24798291"/>
<keyword evidence="2" id="KW-0249">Electron transport</keyword>
<dbReference type="InterPro" id="IPR004502">
    <property type="entry name" value="Thio_glut"/>
</dbReference>
<dbReference type="Gene3D" id="3.40.30.10">
    <property type="entry name" value="Glutaredoxin"/>
    <property type="match status" value="1"/>
</dbReference>
<dbReference type="eggNOG" id="arCOG01218">
    <property type="taxonomic scope" value="Archaea"/>
</dbReference>
<dbReference type="GO" id="GO:0015035">
    <property type="term" value="F:protein-disulfide reductase activity"/>
    <property type="evidence" value="ECO:0007669"/>
    <property type="project" value="InterPro"/>
</dbReference>
<dbReference type="KEGG" id="gac:GACE_1712"/>
<accession>A0A0A7GIG2</accession>
<evidence type="ECO:0000256" key="2">
    <source>
        <dbReference type="ARBA" id="ARBA00022982"/>
    </source>
</evidence>
<dbReference type="HOGENOM" id="CLU_090389_20_2_2"/>
<dbReference type="InterPro" id="IPR012336">
    <property type="entry name" value="Thioredoxin-like_fold"/>
</dbReference>
<dbReference type="Pfam" id="PF13192">
    <property type="entry name" value="Thioredoxin_3"/>
    <property type="match status" value="1"/>
</dbReference>
<organism evidence="4 5">
    <name type="scientific">Geoglobus acetivorans</name>
    <dbReference type="NCBI Taxonomy" id="565033"/>
    <lineage>
        <taxon>Archaea</taxon>
        <taxon>Methanobacteriati</taxon>
        <taxon>Methanobacteriota</taxon>
        <taxon>Archaeoglobi</taxon>
        <taxon>Archaeoglobales</taxon>
        <taxon>Archaeoglobaceae</taxon>
        <taxon>Geoglobus</taxon>
    </lineage>
</organism>
<dbReference type="GO" id="GO:0045454">
    <property type="term" value="P:cell redox homeostasis"/>
    <property type="evidence" value="ECO:0007669"/>
    <property type="project" value="InterPro"/>
</dbReference>
<gene>
    <name evidence="4" type="ORF">GACE_1712</name>
</gene>
<comment type="similarity">
    <text evidence="1">Belongs to the glutaredoxin family.</text>
</comment>
<dbReference type="STRING" id="565033.GACE_1712"/>
<name>A0A0A7GIG2_GEOAI</name>
<dbReference type="EMBL" id="CP009552">
    <property type="protein sequence ID" value="AIY90742.1"/>
    <property type="molecule type" value="Genomic_DNA"/>
</dbReference>
<protein>
    <submittedName>
        <fullName evidence="4">Glutaredoxin (Grx-2)</fullName>
    </submittedName>
</protein>
<feature type="domain" description="Thioredoxin-like fold" evidence="3">
    <location>
        <begin position="3"/>
        <end position="80"/>
    </location>
</feature>
<proteinExistence type="inferred from homology"/>
<dbReference type="SUPFAM" id="SSF52833">
    <property type="entry name" value="Thioredoxin-like"/>
    <property type="match status" value="1"/>
</dbReference>
<dbReference type="NCBIfam" id="TIGR00411">
    <property type="entry name" value="redox_disulf_1"/>
    <property type="match status" value="1"/>
</dbReference>
<evidence type="ECO:0000313" key="5">
    <source>
        <dbReference type="Proteomes" id="UP000030624"/>
    </source>
</evidence>
<dbReference type="RefSeq" id="WP_048092679.1">
    <property type="nucleotide sequence ID" value="NZ_CP009552.1"/>
</dbReference>
<dbReference type="GO" id="GO:0009055">
    <property type="term" value="F:electron transfer activity"/>
    <property type="evidence" value="ECO:0007669"/>
    <property type="project" value="InterPro"/>
</dbReference>
<dbReference type="Proteomes" id="UP000030624">
    <property type="component" value="Chromosome"/>
</dbReference>